<feature type="chain" id="PRO_5004900807" description="Outer membrane protein beta-barrel domain-containing protein" evidence="2">
    <location>
        <begin position="25"/>
        <end position="192"/>
    </location>
</feature>
<dbReference type="EMBL" id="ARZY01000058">
    <property type="protein sequence ID" value="EWH08227.1"/>
    <property type="molecule type" value="Genomic_DNA"/>
</dbReference>
<dbReference type="Proteomes" id="UP000019276">
    <property type="component" value="Unassembled WGS sequence"/>
</dbReference>
<evidence type="ECO:0000256" key="1">
    <source>
        <dbReference type="ARBA" id="ARBA00022729"/>
    </source>
</evidence>
<dbReference type="Pfam" id="PF13505">
    <property type="entry name" value="OMP_b-brl"/>
    <property type="match status" value="1"/>
</dbReference>
<feature type="signal peptide" evidence="2">
    <location>
        <begin position="1"/>
        <end position="24"/>
    </location>
</feature>
<dbReference type="RefSeq" id="WP_035016521.1">
    <property type="nucleotide sequence ID" value="NZ_ARZY01000058.1"/>
</dbReference>
<reference evidence="4 5" key="1">
    <citation type="journal article" date="2014" name="Genome Announc.">
        <title>Draft Genome Sequence of the Agar-Degrading Bacterium Catenovulum sp. Strain DS-2, Isolated from Intestines of Haliotis diversicolor.</title>
        <authorList>
            <person name="Shan D."/>
            <person name="Li X."/>
            <person name="Gu Z."/>
            <person name="Wei G."/>
            <person name="Gao Z."/>
            <person name="Shao Z."/>
        </authorList>
    </citation>
    <scope>NUCLEOTIDE SEQUENCE [LARGE SCALE GENOMIC DNA]</scope>
    <source>
        <strain evidence="4 5">DS-2</strain>
    </source>
</reference>
<dbReference type="Gene3D" id="2.40.160.20">
    <property type="match status" value="1"/>
</dbReference>
<keyword evidence="5" id="KW-1185">Reference proteome</keyword>
<organism evidence="4 5">
    <name type="scientific">Catenovulum agarivorans DS-2</name>
    <dbReference type="NCBI Taxonomy" id="1328313"/>
    <lineage>
        <taxon>Bacteria</taxon>
        <taxon>Pseudomonadati</taxon>
        <taxon>Pseudomonadota</taxon>
        <taxon>Gammaproteobacteria</taxon>
        <taxon>Alteromonadales</taxon>
        <taxon>Alteromonadaceae</taxon>
        <taxon>Catenovulum</taxon>
    </lineage>
</organism>
<keyword evidence="1 2" id="KW-0732">Signal</keyword>
<dbReference type="STRING" id="1328313.DS2_18458"/>
<name>W7QH05_9ALTE</name>
<accession>W7QH05</accession>
<evidence type="ECO:0000313" key="4">
    <source>
        <dbReference type="EMBL" id="EWH08227.1"/>
    </source>
</evidence>
<protein>
    <recommendedName>
        <fullName evidence="3">Outer membrane protein beta-barrel domain-containing protein</fullName>
    </recommendedName>
</protein>
<sequence length="192" mass="21289">MKFKHLLATTASASLLLFLPNVQAHDADVWQNRVSLILGQKKLDDNDFADDSHGAFGIMADFKRKSWPVSIAVDLLAAGQDSKEDGRTLEEVTGGLHLGIRKYWMLGQHFEPFLGGGINLAVAERQRLIDDYVVSQDDEDVGVWLAAGVNWRLDKNFVVGLQARYTEAEAELFNSQLDTGGVYSLLSVGYQF</sequence>
<proteinExistence type="predicted"/>
<dbReference type="InterPro" id="IPR011250">
    <property type="entry name" value="OMP/PagP_B-barrel"/>
</dbReference>
<evidence type="ECO:0000256" key="2">
    <source>
        <dbReference type="SAM" id="SignalP"/>
    </source>
</evidence>
<comment type="caution">
    <text evidence="4">The sequence shown here is derived from an EMBL/GenBank/DDBJ whole genome shotgun (WGS) entry which is preliminary data.</text>
</comment>
<dbReference type="eggNOG" id="ENOG50308UB">
    <property type="taxonomic scope" value="Bacteria"/>
</dbReference>
<dbReference type="SUPFAM" id="SSF56925">
    <property type="entry name" value="OMPA-like"/>
    <property type="match status" value="1"/>
</dbReference>
<dbReference type="InterPro" id="IPR027385">
    <property type="entry name" value="Beta-barrel_OMP"/>
</dbReference>
<dbReference type="OrthoDB" id="6198576at2"/>
<evidence type="ECO:0000313" key="5">
    <source>
        <dbReference type="Proteomes" id="UP000019276"/>
    </source>
</evidence>
<gene>
    <name evidence="4" type="ORF">DS2_18458</name>
</gene>
<dbReference type="AlphaFoldDB" id="W7QH05"/>
<evidence type="ECO:0000259" key="3">
    <source>
        <dbReference type="Pfam" id="PF13505"/>
    </source>
</evidence>
<feature type="domain" description="Outer membrane protein beta-barrel" evidence="3">
    <location>
        <begin position="14"/>
        <end position="192"/>
    </location>
</feature>